<dbReference type="AlphaFoldDB" id="Q6UU44"/>
<proteinExistence type="predicted"/>
<feature type="compositionally biased region" description="Acidic residues" evidence="1">
    <location>
        <begin position="181"/>
        <end position="192"/>
    </location>
</feature>
<feature type="compositionally biased region" description="Low complexity" evidence="1">
    <location>
        <begin position="41"/>
        <end position="53"/>
    </location>
</feature>
<accession>Q6UU44</accession>
<dbReference type="EMBL" id="AY360392">
    <property type="protein sequence ID" value="AAQ56511.1"/>
    <property type="molecule type" value="Genomic_DNA"/>
</dbReference>
<evidence type="ECO:0008006" key="3">
    <source>
        <dbReference type="Google" id="ProtNLM"/>
    </source>
</evidence>
<feature type="compositionally biased region" description="Basic and acidic residues" evidence="1">
    <location>
        <begin position="193"/>
        <end position="214"/>
    </location>
</feature>
<gene>
    <name evidence="2" type="ORF">OSJNBa0079E14.20</name>
</gene>
<protein>
    <recommendedName>
        <fullName evidence="3">Pr1-like protein</fullName>
    </recommendedName>
</protein>
<feature type="compositionally biased region" description="Low complexity" evidence="1">
    <location>
        <begin position="9"/>
        <end position="25"/>
    </location>
</feature>
<evidence type="ECO:0000256" key="1">
    <source>
        <dbReference type="SAM" id="MobiDB-lite"/>
    </source>
</evidence>
<feature type="compositionally biased region" description="Basic residues" evidence="1">
    <location>
        <begin position="235"/>
        <end position="244"/>
    </location>
</feature>
<sequence>MAKLWPFEGLLRQPRGGARGPGPREWGPRGGLTVHGGPGEPGLAPAGAVGPTGQPHPRARVADGRAPRGSHSARPRAAKPAQPAGGGARAPMVAGGGHRHSGAAAERGEGKGEKKRRSTAHPRSTATTKKAAGAEEGGGAARVVGVDGIPVVGEQNGGVDEVGEDAVKPKEATPGRQMVRDDDDGGPELDGDGGERERWRELDSVEEEGRREAETDGGGAGRVYIRLEGGEGGRRGRKPARRSRAPSMAPAGLGEGFQTNPRERGRENWGERGRESQGIIPPY</sequence>
<name>Q6UU44_ORYSJ</name>
<feature type="region of interest" description="Disordered" evidence="1">
    <location>
        <begin position="1"/>
        <end position="283"/>
    </location>
</feature>
<feature type="compositionally biased region" description="Gly residues" evidence="1">
    <location>
        <begin position="28"/>
        <end position="40"/>
    </location>
</feature>
<evidence type="ECO:0000313" key="2">
    <source>
        <dbReference type="EMBL" id="AAQ56511.1"/>
    </source>
</evidence>
<organism evidence="2">
    <name type="scientific">Oryza sativa subsp. japonica</name>
    <name type="common">Rice</name>
    <dbReference type="NCBI Taxonomy" id="39947"/>
    <lineage>
        <taxon>Eukaryota</taxon>
        <taxon>Viridiplantae</taxon>
        <taxon>Streptophyta</taxon>
        <taxon>Embryophyta</taxon>
        <taxon>Tracheophyta</taxon>
        <taxon>Spermatophyta</taxon>
        <taxon>Magnoliopsida</taxon>
        <taxon>Liliopsida</taxon>
        <taxon>Poales</taxon>
        <taxon>Poaceae</taxon>
        <taxon>BOP clade</taxon>
        <taxon>Oryzoideae</taxon>
        <taxon>Oryzeae</taxon>
        <taxon>Oryzinae</taxon>
        <taxon>Oryza</taxon>
        <taxon>Oryza sativa</taxon>
    </lineage>
</organism>
<reference evidence="2" key="1">
    <citation type="journal article" date="2004" name="Nat. Genet.">
        <title>Sequencing of a rice centromere uncovers active genes.</title>
        <authorList>
            <person name="Nagaki K."/>
            <person name="Cheng Z."/>
            <person name="Ouyang S."/>
            <person name="Talbert P.B."/>
            <person name="Kim M."/>
            <person name="Jones K.M."/>
            <person name="Henikoff S."/>
            <person name="Buell C.R."/>
            <person name="Jiang J."/>
        </authorList>
    </citation>
    <scope>NUCLEOTIDE SEQUENCE</scope>
</reference>
<feature type="compositionally biased region" description="Basic and acidic residues" evidence="1">
    <location>
        <begin position="261"/>
        <end position="275"/>
    </location>
</feature>